<protein>
    <recommendedName>
        <fullName evidence="5">PNPLA domain-containing protein</fullName>
    </recommendedName>
</protein>
<dbReference type="Pfam" id="PF01734">
    <property type="entry name" value="Patatin"/>
    <property type="match status" value="1"/>
</dbReference>
<organism evidence="6 7">
    <name type="scientific">Puniceibacterium antarcticum</name>
    <dbReference type="NCBI Taxonomy" id="1206336"/>
    <lineage>
        <taxon>Bacteria</taxon>
        <taxon>Pseudomonadati</taxon>
        <taxon>Pseudomonadota</taxon>
        <taxon>Alphaproteobacteria</taxon>
        <taxon>Rhodobacterales</taxon>
        <taxon>Paracoccaceae</taxon>
        <taxon>Puniceibacterium</taxon>
    </lineage>
</organism>
<keyword evidence="7" id="KW-1185">Reference proteome</keyword>
<feature type="short sequence motif" description="GXSXG" evidence="4">
    <location>
        <begin position="40"/>
        <end position="44"/>
    </location>
</feature>
<evidence type="ECO:0000256" key="4">
    <source>
        <dbReference type="PROSITE-ProRule" id="PRU01161"/>
    </source>
</evidence>
<dbReference type="InterPro" id="IPR016035">
    <property type="entry name" value="Acyl_Trfase/lysoPLipase"/>
</dbReference>
<dbReference type="PROSITE" id="PS51635">
    <property type="entry name" value="PNPLA"/>
    <property type="match status" value="1"/>
</dbReference>
<keyword evidence="3" id="KW-0443">Lipid metabolism</keyword>
<dbReference type="AlphaFoldDB" id="A0A2G8RDM2"/>
<dbReference type="GO" id="GO:0016787">
    <property type="term" value="F:hydrolase activity"/>
    <property type="evidence" value="ECO:0007669"/>
    <property type="project" value="UniProtKB-KW"/>
</dbReference>
<evidence type="ECO:0000256" key="2">
    <source>
        <dbReference type="ARBA" id="ARBA00022963"/>
    </source>
</evidence>
<dbReference type="Gene3D" id="3.40.1090.10">
    <property type="entry name" value="Cytosolic phospholipase A2 catalytic domain"/>
    <property type="match status" value="1"/>
</dbReference>
<gene>
    <name evidence="6" type="ORF">P775_15915</name>
</gene>
<feature type="domain" description="PNPLA" evidence="5">
    <location>
        <begin position="9"/>
        <end position="206"/>
    </location>
</feature>
<evidence type="ECO:0000259" key="5">
    <source>
        <dbReference type="PROSITE" id="PS51635"/>
    </source>
</evidence>
<dbReference type="SUPFAM" id="SSF52151">
    <property type="entry name" value="FabD/lysophospholipase-like"/>
    <property type="match status" value="1"/>
</dbReference>
<dbReference type="CDD" id="cd07209">
    <property type="entry name" value="Pat_hypo_Ecoli_Z1214_like"/>
    <property type="match status" value="1"/>
</dbReference>
<accession>A0A2G8RDM2</accession>
<name>A0A2G8RDM2_9RHOB</name>
<dbReference type="PANTHER" id="PTHR14226">
    <property type="entry name" value="NEUROPATHY TARGET ESTERASE/SWISS CHEESE D.MELANOGASTER"/>
    <property type="match status" value="1"/>
</dbReference>
<comment type="caution">
    <text evidence="4">Lacks conserved residue(s) required for the propagation of feature annotation.</text>
</comment>
<dbReference type="RefSeq" id="WP_218967711.1">
    <property type="nucleotide sequence ID" value="NZ_AWWI01000108.1"/>
</dbReference>
<dbReference type="InterPro" id="IPR002641">
    <property type="entry name" value="PNPLA_dom"/>
</dbReference>
<evidence type="ECO:0000256" key="1">
    <source>
        <dbReference type="ARBA" id="ARBA00022801"/>
    </source>
</evidence>
<evidence type="ECO:0000313" key="6">
    <source>
        <dbReference type="EMBL" id="PIL19198.1"/>
    </source>
</evidence>
<feature type="short sequence motif" description="GXGXXG" evidence="4">
    <location>
        <begin position="13"/>
        <end position="18"/>
    </location>
</feature>
<evidence type="ECO:0000313" key="7">
    <source>
        <dbReference type="Proteomes" id="UP000231259"/>
    </source>
</evidence>
<comment type="caution">
    <text evidence="6">The sequence shown here is derived from an EMBL/GenBank/DDBJ whole genome shotgun (WGS) entry which is preliminary data.</text>
</comment>
<dbReference type="GO" id="GO:0016042">
    <property type="term" value="P:lipid catabolic process"/>
    <property type="evidence" value="ECO:0007669"/>
    <property type="project" value="UniProtKB-KW"/>
</dbReference>
<sequence length="206" mass="22566">MDFAERYILVLQGGGALGAYQAGAYEQLATAGPEPDWVAGISIGAINAALICGNRPEDHVTALHGLWDSITSHLTAPHFIFDKSRKIFGELAAAIVIMSGFPCFFRPRSPFEFMAPTDHQPLSVYDSDALLDLVDFDYLNDAGPRLSIGELDVEIANFTYFDSNDMRITPEHIMASGTLPPSFAPVEIAGRFHWDGGSCRKHRCNM</sequence>
<keyword evidence="2" id="KW-0442">Lipid degradation</keyword>
<keyword evidence="1" id="KW-0378">Hydrolase</keyword>
<proteinExistence type="predicted"/>
<dbReference type="PANTHER" id="PTHR14226:SF57">
    <property type="entry name" value="BLR7027 PROTEIN"/>
    <property type="match status" value="1"/>
</dbReference>
<dbReference type="InterPro" id="IPR050301">
    <property type="entry name" value="NTE"/>
</dbReference>
<evidence type="ECO:0000256" key="3">
    <source>
        <dbReference type="ARBA" id="ARBA00023098"/>
    </source>
</evidence>
<reference evidence="6 7" key="1">
    <citation type="submission" date="2013-09" db="EMBL/GenBank/DDBJ databases">
        <title>Genome sequencing of Phaeobacter antarcticus sp. nov. SM1211.</title>
        <authorList>
            <person name="Zhang X.-Y."/>
            <person name="Liu C."/>
            <person name="Chen X.-L."/>
            <person name="Xie B.-B."/>
            <person name="Qin Q.-L."/>
            <person name="Rong J.-C."/>
            <person name="Zhang Y.-Z."/>
        </authorList>
    </citation>
    <scope>NUCLEOTIDE SEQUENCE [LARGE SCALE GENOMIC DNA]</scope>
    <source>
        <strain evidence="6 7">SM1211</strain>
    </source>
</reference>
<dbReference type="Proteomes" id="UP000231259">
    <property type="component" value="Unassembled WGS sequence"/>
</dbReference>
<dbReference type="EMBL" id="AWWI01000108">
    <property type="protein sequence ID" value="PIL19198.1"/>
    <property type="molecule type" value="Genomic_DNA"/>
</dbReference>